<evidence type="ECO:0000256" key="4">
    <source>
        <dbReference type="PROSITE-ProRule" id="PRU00433"/>
    </source>
</evidence>
<evidence type="ECO:0000256" key="1">
    <source>
        <dbReference type="ARBA" id="ARBA00022617"/>
    </source>
</evidence>
<evidence type="ECO:0000256" key="3">
    <source>
        <dbReference type="ARBA" id="ARBA00023004"/>
    </source>
</evidence>
<dbReference type="EMBL" id="CP102480">
    <property type="protein sequence ID" value="UUX52019.1"/>
    <property type="molecule type" value="Genomic_DNA"/>
</dbReference>
<evidence type="ECO:0000259" key="6">
    <source>
        <dbReference type="PROSITE" id="PS51007"/>
    </source>
</evidence>
<proteinExistence type="predicted"/>
<evidence type="ECO:0000313" key="7">
    <source>
        <dbReference type="EMBL" id="UUX52019.1"/>
    </source>
</evidence>
<keyword evidence="8" id="KW-1185">Reference proteome</keyword>
<organism evidence="7 8">
    <name type="scientific">Nisaea acidiphila</name>
    <dbReference type="NCBI Taxonomy" id="1862145"/>
    <lineage>
        <taxon>Bacteria</taxon>
        <taxon>Pseudomonadati</taxon>
        <taxon>Pseudomonadota</taxon>
        <taxon>Alphaproteobacteria</taxon>
        <taxon>Rhodospirillales</taxon>
        <taxon>Thalassobaculaceae</taxon>
        <taxon>Nisaea</taxon>
    </lineage>
</organism>
<dbReference type="Gene3D" id="1.10.760.10">
    <property type="entry name" value="Cytochrome c-like domain"/>
    <property type="match status" value="1"/>
</dbReference>
<dbReference type="GO" id="GO:0020037">
    <property type="term" value="F:heme binding"/>
    <property type="evidence" value="ECO:0007669"/>
    <property type="project" value="InterPro"/>
</dbReference>
<dbReference type="SUPFAM" id="SSF46626">
    <property type="entry name" value="Cytochrome c"/>
    <property type="match status" value="1"/>
</dbReference>
<keyword evidence="3 4" id="KW-0408">Iron</keyword>
<evidence type="ECO:0000313" key="8">
    <source>
        <dbReference type="Proteomes" id="UP001060336"/>
    </source>
</evidence>
<dbReference type="InterPro" id="IPR009056">
    <property type="entry name" value="Cyt_c-like_dom"/>
</dbReference>
<evidence type="ECO:0000256" key="5">
    <source>
        <dbReference type="SAM" id="SignalP"/>
    </source>
</evidence>
<dbReference type="InterPro" id="IPR036909">
    <property type="entry name" value="Cyt_c-like_dom_sf"/>
</dbReference>
<protein>
    <submittedName>
        <fullName evidence="7">Cytochrome c</fullName>
    </submittedName>
</protein>
<gene>
    <name evidence="7" type="ORF">NUH88_10010</name>
</gene>
<keyword evidence="1 4" id="KW-0349">Heme</keyword>
<name>A0A9J7AW49_9PROT</name>
<dbReference type="GO" id="GO:0009055">
    <property type="term" value="F:electron transfer activity"/>
    <property type="evidence" value="ECO:0007669"/>
    <property type="project" value="InterPro"/>
</dbReference>
<reference evidence="7" key="1">
    <citation type="submission" date="2022-08" db="EMBL/GenBank/DDBJ databases">
        <title>Nisaea acidiphila sp. nov., isolated from a marine algal debris and emended description of the genus Nisaea Urios et al. 2008.</title>
        <authorList>
            <person name="Kwon K."/>
        </authorList>
    </citation>
    <scope>NUCLEOTIDE SEQUENCE</scope>
    <source>
        <strain evidence="7">MEBiC11861</strain>
    </source>
</reference>
<feature type="domain" description="Cytochrome c" evidence="6">
    <location>
        <begin position="26"/>
        <end position="122"/>
    </location>
</feature>
<keyword evidence="5" id="KW-0732">Signal</keyword>
<feature type="signal peptide" evidence="5">
    <location>
        <begin position="1"/>
        <end position="22"/>
    </location>
</feature>
<dbReference type="Proteomes" id="UP001060336">
    <property type="component" value="Chromosome"/>
</dbReference>
<dbReference type="RefSeq" id="WP_257771838.1">
    <property type="nucleotide sequence ID" value="NZ_CP102480.1"/>
</dbReference>
<sequence length="122" mass="13070">MMRRRLQAILVLGALCAGEAHADEAALVAAGREISLQHCGRCHVIDPAHGIGGIGSTPSFKLLMSLADGEQRFVTFFDRRPHGGFIRMEGVERLTPLPPSAAEIHLTADDLDAIVAFALSLK</sequence>
<dbReference type="Pfam" id="PF00034">
    <property type="entry name" value="Cytochrom_C"/>
    <property type="match status" value="1"/>
</dbReference>
<accession>A0A9J7AW49</accession>
<keyword evidence="2 4" id="KW-0479">Metal-binding</keyword>
<feature type="chain" id="PRO_5039955445" evidence="5">
    <location>
        <begin position="23"/>
        <end position="122"/>
    </location>
</feature>
<dbReference type="AlphaFoldDB" id="A0A9J7AW49"/>
<dbReference type="KEGG" id="naci:NUH88_10010"/>
<evidence type="ECO:0000256" key="2">
    <source>
        <dbReference type="ARBA" id="ARBA00022723"/>
    </source>
</evidence>
<dbReference type="GO" id="GO:0046872">
    <property type="term" value="F:metal ion binding"/>
    <property type="evidence" value="ECO:0007669"/>
    <property type="project" value="UniProtKB-KW"/>
</dbReference>
<dbReference type="PROSITE" id="PS51007">
    <property type="entry name" value="CYTC"/>
    <property type="match status" value="1"/>
</dbReference>